<dbReference type="EMBL" id="OIVN01002890">
    <property type="protein sequence ID" value="SPD07254.1"/>
    <property type="molecule type" value="Genomic_DNA"/>
</dbReference>
<gene>
    <name evidence="2" type="ORF">FSB_LOCUS35136</name>
</gene>
<protein>
    <recommendedName>
        <fullName evidence="3">DDE Tnp4 domain-containing protein</fullName>
    </recommendedName>
</protein>
<evidence type="ECO:0008006" key="3">
    <source>
        <dbReference type="Google" id="ProtNLM"/>
    </source>
</evidence>
<dbReference type="InterPro" id="IPR006912">
    <property type="entry name" value="Harbinger_derived_prot"/>
</dbReference>
<dbReference type="AlphaFoldDB" id="A0A2N9H6S4"/>
<sequence>MEEKEKNPNPETVGEHSEEKGKKMEEKEKNSNPETEGGHSEEKEQNGEAHDPYFIQKRNAVGTLGLSSLQKMTAALRMLAYGVAADSTDELLAVNEKRGFPGMLGSIDCMHWKWKNCPTAWKGQYTGHSREPTLILEAVASYDRWIWHAFFGLPGSHNDINVLEHSSIFTELAQGRAPPVNYSINGHDYTMGYYLADGIYPQWSTFVKTISAPLEAKKKHFARVQEACRKDVECAFGILQARFSIVRGPARFWDEATLNNIMKACIILHNMIIEDERDPSGVEQDDDYKQVPESIPTTVSRERTTEVQNFIQSHIRIRDRGTHSQLQDDLVKHLWQLHGQS</sequence>
<organism evidence="2">
    <name type="scientific">Fagus sylvatica</name>
    <name type="common">Beechnut</name>
    <dbReference type="NCBI Taxonomy" id="28930"/>
    <lineage>
        <taxon>Eukaryota</taxon>
        <taxon>Viridiplantae</taxon>
        <taxon>Streptophyta</taxon>
        <taxon>Embryophyta</taxon>
        <taxon>Tracheophyta</taxon>
        <taxon>Spermatophyta</taxon>
        <taxon>Magnoliopsida</taxon>
        <taxon>eudicotyledons</taxon>
        <taxon>Gunneridae</taxon>
        <taxon>Pentapetalae</taxon>
        <taxon>rosids</taxon>
        <taxon>fabids</taxon>
        <taxon>Fagales</taxon>
        <taxon>Fagaceae</taxon>
        <taxon>Fagus</taxon>
    </lineage>
</organism>
<evidence type="ECO:0000313" key="2">
    <source>
        <dbReference type="EMBL" id="SPD07254.1"/>
    </source>
</evidence>
<accession>A0A2N9H6S4</accession>
<reference evidence="2" key="1">
    <citation type="submission" date="2018-02" db="EMBL/GenBank/DDBJ databases">
        <authorList>
            <person name="Cohen D.B."/>
            <person name="Kent A.D."/>
        </authorList>
    </citation>
    <scope>NUCLEOTIDE SEQUENCE</scope>
</reference>
<evidence type="ECO:0000256" key="1">
    <source>
        <dbReference type="SAM" id="MobiDB-lite"/>
    </source>
</evidence>
<feature type="region of interest" description="Disordered" evidence="1">
    <location>
        <begin position="1"/>
        <end position="47"/>
    </location>
</feature>
<dbReference type="Pfam" id="PF04827">
    <property type="entry name" value="Plant_tran"/>
    <property type="match status" value="1"/>
</dbReference>
<dbReference type="PANTHER" id="PTHR47150">
    <property type="entry name" value="OS12G0169200 PROTEIN"/>
    <property type="match status" value="1"/>
</dbReference>
<dbReference type="PANTHER" id="PTHR47150:SF7">
    <property type="entry name" value="NUCLEASE"/>
    <property type="match status" value="1"/>
</dbReference>
<name>A0A2N9H6S4_FAGSY</name>
<proteinExistence type="predicted"/>